<gene>
    <name evidence="1" type="ORF">SI7747_07009660</name>
</gene>
<dbReference type="EMBL" id="CACRZD030000007">
    <property type="protein sequence ID" value="CAA6663275.1"/>
    <property type="molecule type" value="Genomic_DNA"/>
</dbReference>
<name>A0A7I8IZ60_SPIIN</name>
<sequence length="150" mass="16335">MSPPVSGLLWSATPVRVDHLANRIHAPWHFPLSLRNLTTEAVQSPALPLERVDDIHSGDGLPAGVLRVRNSVADDVLQEDLEHSSGLLVDEPTDALHAAPPRQPTDSGLGDTLDIISQNFRCRFAPPLPSPLPPFPRPDIFLKLQQTNLG</sequence>
<proteinExistence type="predicted"/>
<reference evidence="1 2" key="1">
    <citation type="submission" date="2019-12" db="EMBL/GenBank/DDBJ databases">
        <authorList>
            <person name="Scholz U."/>
            <person name="Mascher M."/>
            <person name="Fiebig A."/>
        </authorList>
    </citation>
    <scope>NUCLEOTIDE SEQUENCE</scope>
</reference>
<keyword evidence="2" id="KW-1185">Reference proteome</keyword>
<accession>A0A7I8IZ60</accession>
<protein>
    <submittedName>
        <fullName evidence="1">Uncharacterized protein</fullName>
    </submittedName>
</protein>
<organism evidence="1">
    <name type="scientific">Spirodela intermedia</name>
    <name type="common">Intermediate duckweed</name>
    <dbReference type="NCBI Taxonomy" id="51605"/>
    <lineage>
        <taxon>Eukaryota</taxon>
        <taxon>Viridiplantae</taxon>
        <taxon>Streptophyta</taxon>
        <taxon>Embryophyta</taxon>
        <taxon>Tracheophyta</taxon>
        <taxon>Spermatophyta</taxon>
        <taxon>Magnoliopsida</taxon>
        <taxon>Liliopsida</taxon>
        <taxon>Araceae</taxon>
        <taxon>Lemnoideae</taxon>
        <taxon>Spirodela</taxon>
    </lineage>
</organism>
<dbReference type="EMBL" id="LR743594">
    <property type="protein sequence ID" value="CAA2623743.1"/>
    <property type="molecule type" value="Genomic_DNA"/>
</dbReference>
<evidence type="ECO:0000313" key="1">
    <source>
        <dbReference type="EMBL" id="CAA2623743.1"/>
    </source>
</evidence>
<dbReference type="Proteomes" id="UP001189122">
    <property type="component" value="Unassembled WGS sequence"/>
</dbReference>
<evidence type="ECO:0000313" key="2">
    <source>
        <dbReference type="Proteomes" id="UP001189122"/>
    </source>
</evidence>
<dbReference type="AlphaFoldDB" id="A0A7I8IZ60"/>